<comment type="similarity">
    <text evidence="2 14">Belongs to the LuxS family.</text>
</comment>
<gene>
    <name evidence="14 15" type="primary">luxS</name>
    <name evidence="15" type="ORF">HOP52_09235</name>
</gene>
<dbReference type="Gene3D" id="3.30.1360.80">
    <property type="entry name" value="S-ribosylhomocysteinase (LuxS)"/>
    <property type="match status" value="1"/>
</dbReference>
<evidence type="ECO:0000256" key="11">
    <source>
        <dbReference type="ARBA" id="ARBA00024654"/>
    </source>
</evidence>
<reference evidence="15 16" key="1">
    <citation type="submission" date="2020-05" db="EMBL/GenBank/DDBJ databases">
        <title>Comparative genomic analysis of denitrifying bacteria from Halomonas genus.</title>
        <authorList>
            <person name="Wang L."/>
            <person name="Shao Z."/>
        </authorList>
    </citation>
    <scope>NUCLEOTIDE SEQUENCE [LARGE SCALE GENOMIC DNA]</scope>
    <source>
        <strain evidence="15 16">A4</strain>
    </source>
</reference>
<evidence type="ECO:0000256" key="1">
    <source>
        <dbReference type="ARBA" id="ARBA00000297"/>
    </source>
</evidence>
<accession>A0ABS9P9M2</accession>
<comment type="catalytic activity">
    <reaction evidence="1 14">
        <text>S-(5-deoxy-D-ribos-5-yl)-L-homocysteine = (S)-4,5-dihydroxypentane-2,3-dione + L-homocysteine</text>
        <dbReference type="Rhea" id="RHEA:17753"/>
        <dbReference type="ChEBI" id="CHEBI:29484"/>
        <dbReference type="ChEBI" id="CHEBI:58195"/>
        <dbReference type="ChEBI" id="CHEBI:58199"/>
        <dbReference type="EC" id="4.4.1.21"/>
    </reaction>
</comment>
<evidence type="ECO:0000313" key="15">
    <source>
        <dbReference type="EMBL" id="MCG6657937.1"/>
    </source>
</evidence>
<dbReference type="GO" id="GO:0043768">
    <property type="term" value="F:S-ribosylhomocysteine lyase activity"/>
    <property type="evidence" value="ECO:0007669"/>
    <property type="project" value="UniProtKB-EC"/>
</dbReference>
<dbReference type="InterPro" id="IPR011249">
    <property type="entry name" value="Metalloenz_LuxS/M16"/>
</dbReference>
<evidence type="ECO:0000256" key="6">
    <source>
        <dbReference type="ARBA" id="ARBA00022654"/>
    </source>
</evidence>
<evidence type="ECO:0000256" key="3">
    <source>
        <dbReference type="ARBA" id="ARBA00011738"/>
    </source>
</evidence>
<comment type="subunit">
    <text evidence="3 14">Homodimer.</text>
</comment>
<comment type="caution">
    <text evidence="15">The sequence shown here is derived from an EMBL/GenBank/DDBJ whole genome shotgun (WGS) entry which is preliminary data.</text>
</comment>
<evidence type="ECO:0000313" key="16">
    <source>
        <dbReference type="Proteomes" id="UP000814385"/>
    </source>
</evidence>
<name>A0ABS9P9M2_9GAMM</name>
<keyword evidence="7 14" id="KW-0479">Metal-binding</keyword>
<keyword evidence="10 14" id="KW-0456">Lyase</keyword>
<evidence type="ECO:0000256" key="10">
    <source>
        <dbReference type="ARBA" id="ARBA00023239"/>
    </source>
</evidence>
<comment type="function">
    <text evidence="11 14">Involved in the synthesis of autoinducer 2 (AI-2) which is secreted by bacteria and is used to communicate both the cell density and the metabolic potential of the environment. The regulation of gene expression in response to changes in cell density is called quorum sensing. Catalyzes the transformation of S-ribosylhomocysteine (RHC) to homocysteine (HC) and 4,5-dihydroxy-2,3-pentadione (DPD).</text>
</comment>
<dbReference type="Proteomes" id="UP000814385">
    <property type="component" value="Unassembled WGS sequence"/>
</dbReference>
<keyword evidence="6 14" id="KW-0673">Quorum sensing</keyword>
<feature type="binding site" evidence="14">
    <location>
        <position position="128"/>
    </location>
    <ligand>
        <name>Fe cation</name>
        <dbReference type="ChEBI" id="CHEBI:24875"/>
    </ligand>
</feature>
<dbReference type="RefSeq" id="WP_238977082.1">
    <property type="nucleotide sequence ID" value="NZ_JABFUC010000006.1"/>
</dbReference>
<evidence type="ECO:0000256" key="8">
    <source>
        <dbReference type="ARBA" id="ARBA00022929"/>
    </source>
</evidence>
<proteinExistence type="inferred from homology"/>
<organism evidence="15 16">
    <name type="scientific">Billgrantia campisalis</name>
    <dbReference type="NCBI Taxonomy" id="74661"/>
    <lineage>
        <taxon>Bacteria</taxon>
        <taxon>Pseudomonadati</taxon>
        <taxon>Pseudomonadota</taxon>
        <taxon>Gammaproteobacteria</taxon>
        <taxon>Oceanospirillales</taxon>
        <taxon>Halomonadaceae</taxon>
        <taxon>Billgrantia</taxon>
    </lineage>
</organism>
<feature type="binding site" evidence="14">
    <location>
        <position position="58"/>
    </location>
    <ligand>
        <name>Fe cation</name>
        <dbReference type="ChEBI" id="CHEBI:24875"/>
    </ligand>
</feature>
<evidence type="ECO:0000256" key="7">
    <source>
        <dbReference type="ARBA" id="ARBA00022723"/>
    </source>
</evidence>
<evidence type="ECO:0000256" key="14">
    <source>
        <dbReference type="HAMAP-Rule" id="MF_00091"/>
    </source>
</evidence>
<dbReference type="HAMAP" id="MF_00091">
    <property type="entry name" value="LuxS"/>
    <property type="match status" value="1"/>
</dbReference>
<dbReference type="EC" id="4.4.1.21" evidence="4 14"/>
<feature type="binding site" evidence="14">
    <location>
        <position position="54"/>
    </location>
    <ligand>
        <name>Fe cation</name>
        <dbReference type="ChEBI" id="CHEBI:24875"/>
    </ligand>
</feature>
<dbReference type="InterPro" id="IPR003815">
    <property type="entry name" value="S-ribosylhomocysteinase"/>
</dbReference>
<sequence>MPLLDSFRVDHTRMQAPAVRVAKTMQTPSGDPITVFDLRFCIPNREILSEKGIHTLEHLFAGFMREHLNGPEVEIIDISPMGCRTGFYMSLIGTPSEQAVGDAWLAAMRDVTRVPGADQIPELNEYQCGTYTLHSLEEAQAIAADILERGVTVNSNEELYLSEAFLEQAEAASADKPQ</sequence>
<protein>
    <recommendedName>
        <fullName evidence="5 14">S-ribosylhomocysteine lyase</fullName>
        <ecNumber evidence="4 14">4.4.1.21</ecNumber>
    </recommendedName>
    <alternativeName>
        <fullName evidence="12 14">AI-2 synthesis protein</fullName>
    </alternativeName>
    <alternativeName>
        <fullName evidence="13 14">Autoinducer-2 production protein LuxS</fullName>
    </alternativeName>
</protein>
<keyword evidence="8 14" id="KW-0071">Autoinducer synthesis</keyword>
<dbReference type="PIRSF" id="PIRSF006160">
    <property type="entry name" value="AI2"/>
    <property type="match status" value="1"/>
</dbReference>
<evidence type="ECO:0000256" key="5">
    <source>
        <dbReference type="ARBA" id="ARBA00015130"/>
    </source>
</evidence>
<dbReference type="NCBIfam" id="NF002602">
    <property type="entry name" value="PRK02260.1-2"/>
    <property type="match status" value="1"/>
</dbReference>
<comment type="cofactor">
    <cofactor evidence="14">
        <name>Fe cation</name>
        <dbReference type="ChEBI" id="CHEBI:24875"/>
    </cofactor>
    <text evidence="14">Binds 1 Fe cation per subunit.</text>
</comment>
<evidence type="ECO:0000256" key="4">
    <source>
        <dbReference type="ARBA" id="ARBA00012240"/>
    </source>
</evidence>
<keyword evidence="16" id="KW-1185">Reference proteome</keyword>
<dbReference type="PANTHER" id="PTHR35799:SF1">
    <property type="entry name" value="S-RIBOSYLHOMOCYSTEINE LYASE"/>
    <property type="match status" value="1"/>
</dbReference>
<evidence type="ECO:0000256" key="9">
    <source>
        <dbReference type="ARBA" id="ARBA00023004"/>
    </source>
</evidence>
<dbReference type="InterPro" id="IPR037005">
    <property type="entry name" value="LuxS_sf"/>
</dbReference>
<evidence type="ECO:0000256" key="13">
    <source>
        <dbReference type="ARBA" id="ARBA00031777"/>
    </source>
</evidence>
<keyword evidence="9 14" id="KW-0408">Iron</keyword>
<evidence type="ECO:0000256" key="12">
    <source>
        <dbReference type="ARBA" id="ARBA00030600"/>
    </source>
</evidence>
<dbReference type="Pfam" id="PF02664">
    <property type="entry name" value="LuxS"/>
    <property type="match status" value="1"/>
</dbReference>
<dbReference type="PANTHER" id="PTHR35799">
    <property type="entry name" value="S-RIBOSYLHOMOCYSTEINE LYASE"/>
    <property type="match status" value="1"/>
</dbReference>
<dbReference type="SUPFAM" id="SSF63411">
    <property type="entry name" value="LuxS/MPP-like metallohydrolase"/>
    <property type="match status" value="1"/>
</dbReference>
<evidence type="ECO:0000256" key="2">
    <source>
        <dbReference type="ARBA" id="ARBA00007311"/>
    </source>
</evidence>
<dbReference type="EMBL" id="JABFUC010000006">
    <property type="protein sequence ID" value="MCG6657937.1"/>
    <property type="molecule type" value="Genomic_DNA"/>
</dbReference>
<dbReference type="PRINTS" id="PR01487">
    <property type="entry name" value="LUXSPROTEIN"/>
</dbReference>